<dbReference type="HOGENOM" id="CLU_2026689_0_0_1"/>
<dbReference type="Proteomes" id="UP000016933">
    <property type="component" value="Unassembled WGS sequence"/>
</dbReference>
<gene>
    <name evidence="1" type="ORF">DOTSEDRAFT_46186</name>
</gene>
<dbReference type="EMBL" id="KB446541">
    <property type="protein sequence ID" value="EME42743.1"/>
    <property type="molecule type" value="Genomic_DNA"/>
</dbReference>
<evidence type="ECO:0000313" key="1">
    <source>
        <dbReference type="EMBL" id="EME42743.1"/>
    </source>
</evidence>
<reference evidence="1 2" key="2">
    <citation type="journal article" date="2012" name="PLoS Pathog.">
        <title>Diverse lifestyles and strategies of plant pathogenesis encoded in the genomes of eighteen Dothideomycetes fungi.</title>
        <authorList>
            <person name="Ohm R.A."/>
            <person name="Feau N."/>
            <person name="Henrissat B."/>
            <person name="Schoch C.L."/>
            <person name="Horwitz B.A."/>
            <person name="Barry K.W."/>
            <person name="Condon B.J."/>
            <person name="Copeland A.C."/>
            <person name="Dhillon B."/>
            <person name="Glaser F."/>
            <person name="Hesse C.N."/>
            <person name="Kosti I."/>
            <person name="LaButti K."/>
            <person name="Lindquist E.A."/>
            <person name="Lucas S."/>
            <person name="Salamov A.A."/>
            <person name="Bradshaw R.E."/>
            <person name="Ciuffetti L."/>
            <person name="Hamelin R.C."/>
            <person name="Kema G.H.J."/>
            <person name="Lawrence C."/>
            <person name="Scott J.A."/>
            <person name="Spatafora J.W."/>
            <person name="Turgeon B.G."/>
            <person name="de Wit P.J.G.M."/>
            <person name="Zhong S."/>
            <person name="Goodwin S.B."/>
            <person name="Grigoriev I.V."/>
        </authorList>
    </citation>
    <scope>NUCLEOTIDE SEQUENCE [LARGE SCALE GENOMIC DNA]</scope>
    <source>
        <strain evidence="2">NZE10 / CBS 128990</strain>
    </source>
</reference>
<proteinExistence type="predicted"/>
<reference evidence="2" key="1">
    <citation type="journal article" date="2012" name="PLoS Genet.">
        <title>The genomes of the fungal plant pathogens Cladosporium fulvum and Dothistroma septosporum reveal adaptation to different hosts and lifestyles but also signatures of common ancestry.</title>
        <authorList>
            <person name="de Wit P.J.G.M."/>
            <person name="van der Burgt A."/>
            <person name="Oekmen B."/>
            <person name="Stergiopoulos I."/>
            <person name="Abd-Elsalam K.A."/>
            <person name="Aerts A.L."/>
            <person name="Bahkali A.H."/>
            <person name="Beenen H.G."/>
            <person name="Chettri P."/>
            <person name="Cox M.P."/>
            <person name="Datema E."/>
            <person name="de Vries R.P."/>
            <person name="Dhillon B."/>
            <person name="Ganley A.R."/>
            <person name="Griffiths S.A."/>
            <person name="Guo Y."/>
            <person name="Hamelin R.C."/>
            <person name="Henrissat B."/>
            <person name="Kabir M.S."/>
            <person name="Jashni M.K."/>
            <person name="Kema G."/>
            <person name="Klaubauf S."/>
            <person name="Lapidus A."/>
            <person name="Levasseur A."/>
            <person name="Lindquist E."/>
            <person name="Mehrabi R."/>
            <person name="Ohm R.A."/>
            <person name="Owen T.J."/>
            <person name="Salamov A."/>
            <person name="Schwelm A."/>
            <person name="Schijlen E."/>
            <person name="Sun H."/>
            <person name="van den Burg H.A."/>
            <person name="van Ham R.C.H.J."/>
            <person name="Zhang S."/>
            <person name="Goodwin S.B."/>
            <person name="Grigoriev I.V."/>
            <person name="Collemare J."/>
            <person name="Bradshaw R.E."/>
        </authorList>
    </citation>
    <scope>NUCLEOTIDE SEQUENCE [LARGE SCALE GENOMIC DNA]</scope>
    <source>
        <strain evidence="2">NZE10 / CBS 128990</strain>
    </source>
</reference>
<evidence type="ECO:0000313" key="2">
    <source>
        <dbReference type="Proteomes" id="UP000016933"/>
    </source>
</evidence>
<sequence>MVELVQMCRVILYEEVSIGKFARYKALGALGCTMPKIVKDTAAWAALSSDQILLRAATACAISWSDLCATRSEDQERAQKERKIVRLIAGFVWPQDEPDPSDEQLKDLVKYNRDLLGELRGS</sequence>
<keyword evidence="2" id="KW-1185">Reference proteome</keyword>
<protein>
    <submittedName>
        <fullName evidence="1">Uncharacterized protein</fullName>
    </submittedName>
</protein>
<accession>N1PJJ5</accession>
<name>N1PJJ5_DOTSN</name>
<dbReference type="AlphaFoldDB" id="N1PJJ5"/>
<organism evidence="1 2">
    <name type="scientific">Dothistroma septosporum (strain NZE10 / CBS 128990)</name>
    <name type="common">Red band needle blight fungus</name>
    <name type="synonym">Mycosphaerella pini</name>
    <dbReference type="NCBI Taxonomy" id="675120"/>
    <lineage>
        <taxon>Eukaryota</taxon>
        <taxon>Fungi</taxon>
        <taxon>Dikarya</taxon>
        <taxon>Ascomycota</taxon>
        <taxon>Pezizomycotina</taxon>
        <taxon>Dothideomycetes</taxon>
        <taxon>Dothideomycetidae</taxon>
        <taxon>Mycosphaerellales</taxon>
        <taxon>Mycosphaerellaceae</taxon>
        <taxon>Dothistroma</taxon>
    </lineage>
</organism>